<comment type="subcellular location">
    <subcellularLocation>
        <location evidence="1">Cell membrane</location>
        <topology evidence="1">Multi-pass membrane protein</topology>
    </subcellularLocation>
</comment>
<keyword evidence="5 12" id="KW-0812">Transmembrane</keyword>
<proteinExistence type="inferred from homology"/>
<keyword evidence="3" id="KW-0813">Transport</keyword>
<evidence type="ECO:0000256" key="11">
    <source>
        <dbReference type="ARBA" id="ARBA00045497"/>
    </source>
</evidence>
<dbReference type="GO" id="GO:0015095">
    <property type="term" value="F:magnesium ion transmembrane transporter activity"/>
    <property type="evidence" value="ECO:0007669"/>
    <property type="project" value="TreeGrafter"/>
</dbReference>
<evidence type="ECO:0000256" key="9">
    <source>
        <dbReference type="ARBA" id="ARBA00023136"/>
    </source>
</evidence>
<keyword evidence="7 12" id="KW-1133">Transmembrane helix</keyword>
<comment type="catalytic activity">
    <reaction evidence="10">
        <text>Mg(2+)(in) = Mg(2+)(out)</text>
        <dbReference type="Rhea" id="RHEA:29827"/>
        <dbReference type="ChEBI" id="CHEBI:18420"/>
    </reaction>
</comment>
<evidence type="ECO:0000256" key="5">
    <source>
        <dbReference type="ARBA" id="ARBA00022692"/>
    </source>
</evidence>
<evidence type="ECO:0000313" key="13">
    <source>
        <dbReference type="EMBL" id="GGF85729.1"/>
    </source>
</evidence>
<protein>
    <submittedName>
        <fullName evidence="13">Magnesium transporter CorA</fullName>
    </submittedName>
</protein>
<evidence type="ECO:0000256" key="10">
    <source>
        <dbReference type="ARBA" id="ARBA00034269"/>
    </source>
</evidence>
<dbReference type="InterPro" id="IPR045863">
    <property type="entry name" value="CorA_TM1_TM2"/>
</dbReference>
<dbReference type="RefSeq" id="WP_188447335.1">
    <property type="nucleotide sequence ID" value="NZ_BMFO01000001.1"/>
</dbReference>
<reference evidence="13" key="1">
    <citation type="journal article" date="2014" name="Int. J. Syst. Evol. Microbiol.">
        <title>Complete genome sequence of Corynebacterium casei LMG S-19264T (=DSM 44701T), isolated from a smear-ripened cheese.</title>
        <authorList>
            <consortium name="US DOE Joint Genome Institute (JGI-PGF)"/>
            <person name="Walter F."/>
            <person name="Albersmeier A."/>
            <person name="Kalinowski J."/>
            <person name="Ruckert C."/>
        </authorList>
    </citation>
    <scope>NUCLEOTIDE SEQUENCE</scope>
    <source>
        <strain evidence="13">CGMCC 1.12726</strain>
    </source>
</reference>
<keyword evidence="6" id="KW-0460">Magnesium</keyword>
<reference evidence="13" key="2">
    <citation type="submission" date="2020-09" db="EMBL/GenBank/DDBJ databases">
        <authorList>
            <person name="Sun Q."/>
            <person name="Zhou Y."/>
        </authorList>
    </citation>
    <scope>NUCLEOTIDE SEQUENCE</scope>
    <source>
        <strain evidence="13">CGMCC 1.12726</strain>
    </source>
</reference>
<sequence>MDQPIRLESRSERIRFIARYDRDGRAHELSLDRISDALATADGSIVWVGLFEPDEPLLFKMQVEFDLHPLAVEDAHKAHQRSKIERFGDTLFIVANTAQMVDGAIQYGETHLFLGRRFILGVRHGGSLSYAAARERCERNPEYLMHGTSMALYTVLDLIVDNFLPIVDHYEGVLDGLEEDILSSRYRRDTVIRLYRLRLDLTRLRLAVAPLEDILNTLMEFHGDLVKDDVRVYLRDVHDHVVRLKESVDTMRDNIGSAMTTNLSLVTVSQGDTMKRLAGWAGLLAVPTLITGWYGMNFAHMPELAWAGGYPLIIALTATVCVVLYRGLKKAGWL</sequence>
<gene>
    <name evidence="13" type="primary">corA</name>
    <name evidence="13" type="ORF">GCM10010960_04680</name>
</gene>
<accession>A0A917CHC0</accession>
<dbReference type="GO" id="GO:0015087">
    <property type="term" value="F:cobalt ion transmembrane transporter activity"/>
    <property type="evidence" value="ECO:0007669"/>
    <property type="project" value="TreeGrafter"/>
</dbReference>
<dbReference type="EMBL" id="BMFO01000001">
    <property type="protein sequence ID" value="GGF85729.1"/>
    <property type="molecule type" value="Genomic_DNA"/>
</dbReference>
<dbReference type="InterPro" id="IPR002523">
    <property type="entry name" value="MgTranspt_CorA/ZnTranspt_ZntB"/>
</dbReference>
<comment type="function">
    <text evidence="11">Mediates influx of magnesium ions. Alternates between open and closed states. Activated by low cytoplasmic Mg(2+) levels. Inactive when cytoplasmic Mg(2+) levels are high.</text>
</comment>
<organism evidence="13 14">
    <name type="scientific">Arenimonas maotaiensis</name>
    <dbReference type="NCBI Taxonomy" id="1446479"/>
    <lineage>
        <taxon>Bacteria</taxon>
        <taxon>Pseudomonadati</taxon>
        <taxon>Pseudomonadota</taxon>
        <taxon>Gammaproteobacteria</taxon>
        <taxon>Lysobacterales</taxon>
        <taxon>Lysobacteraceae</taxon>
        <taxon>Arenimonas</taxon>
    </lineage>
</organism>
<evidence type="ECO:0000256" key="2">
    <source>
        <dbReference type="ARBA" id="ARBA00009765"/>
    </source>
</evidence>
<dbReference type="AlphaFoldDB" id="A0A917CHC0"/>
<evidence type="ECO:0000256" key="8">
    <source>
        <dbReference type="ARBA" id="ARBA00023065"/>
    </source>
</evidence>
<evidence type="ECO:0000313" key="14">
    <source>
        <dbReference type="Proteomes" id="UP000632858"/>
    </source>
</evidence>
<dbReference type="GO" id="GO:0005886">
    <property type="term" value="C:plasma membrane"/>
    <property type="evidence" value="ECO:0007669"/>
    <property type="project" value="UniProtKB-SubCell"/>
</dbReference>
<dbReference type="SUPFAM" id="SSF143865">
    <property type="entry name" value="CorA soluble domain-like"/>
    <property type="match status" value="1"/>
</dbReference>
<dbReference type="GO" id="GO:0050897">
    <property type="term" value="F:cobalt ion binding"/>
    <property type="evidence" value="ECO:0007669"/>
    <property type="project" value="TreeGrafter"/>
</dbReference>
<dbReference type="FunFam" id="1.20.58.340:FF:000004">
    <property type="entry name" value="Magnesium transport protein CorA"/>
    <property type="match status" value="1"/>
</dbReference>
<dbReference type="PANTHER" id="PTHR46494">
    <property type="entry name" value="CORA FAMILY METAL ION TRANSPORTER (EUROFUNG)"/>
    <property type="match status" value="1"/>
</dbReference>
<comment type="caution">
    <text evidence="13">The sequence shown here is derived from an EMBL/GenBank/DDBJ whole genome shotgun (WGS) entry which is preliminary data.</text>
</comment>
<feature type="transmembrane region" description="Helical" evidence="12">
    <location>
        <begin position="277"/>
        <end position="296"/>
    </location>
</feature>
<dbReference type="CDD" id="cd12830">
    <property type="entry name" value="MtCorA-like"/>
    <property type="match status" value="1"/>
</dbReference>
<name>A0A917CHC0_9GAMM</name>
<dbReference type="Pfam" id="PF01544">
    <property type="entry name" value="CorA"/>
    <property type="match status" value="1"/>
</dbReference>
<evidence type="ECO:0000256" key="4">
    <source>
        <dbReference type="ARBA" id="ARBA00022475"/>
    </source>
</evidence>
<evidence type="ECO:0000256" key="12">
    <source>
        <dbReference type="SAM" id="Phobius"/>
    </source>
</evidence>
<keyword evidence="14" id="KW-1185">Reference proteome</keyword>
<keyword evidence="4" id="KW-1003">Cell membrane</keyword>
<feature type="transmembrane region" description="Helical" evidence="12">
    <location>
        <begin position="308"/>
        <end position="328"/>
    </location>
</feature>
<dbReference type="PANTHER" id="PTHR46494:SF1">
    <property type="entry name" value="CORA FAMILY METAL ION TRANSPORTER (EUROFUNG)"/>
    <property type="match status" value="1"/>
</dbReference>
<evidence type="ECO:0000256" key="7">
    <source>
        <dbReference type="ARBA" id="ARBA00022989"/>
    </source>
</evidence>
<keyword evidence="9 12" id="KW-0472">Membrane</keyword>
<keyword evidence="8" id="KW-0406">Ion transport</keyword>
<evidence type="ECO:0000256" key="1">
    <source>
        <dbReference type="ARBA" id="ARBA00004651"/>
    </source>
</evidence>
<dbReference type="SUPFAM" id="SSF144083">
    <property type="entry name" value="Magnesium transport protein CorA, transmembrane region"/>
    <property type="match status" value="1"/>
</dbReference>
<evidence type="ECO:0000256" key="6">
    <source>
        <dbReference type="ARBA" id="ARBA00022842"/>
    </source>
</evidence>
<dbReference type="GO" id="GO:0000287">
    <property type="term" value="F:magnesium ion binding"/>
    <property type="evidence" value="ECO:0007669"/>
    <property type="project" value="TreeGrafter"/>
</dbReference>
<dbReference type="Gene3D" id="1.20.58.340">
    <property type="entry name" value="Magnesium transport protein CorA, transmembrane region"/>
    <property type="match status" value="2"/>
</dbReference>
<comment type="similarity">
    <text evidence="2">Belongs to the CorA metal ion transporter (MIT) (TC 1.A.35) family.</text>
</comment>
<dbReference type="Gene3D" id="3.30.460.20">
    <property type="entry name" value="CorA soluble domain-like"/>
    <property type="match status" value="1"/>
</dbReference>
<dbReference type="Proteomes" id="UP000632858">
    <property type="component" value="Unassembled WGS sequence"/>
</dbReference>
<evidence type="ECO:0000256" key="3">
    <source>
        <dbReference type="ARBA" id="ARBA00022448"/>
    </source>
</evidence>
<dbReference type="InterPro" id="IPR045861">
    <property type="entry name" value="CorA_cytoplasmic_dom"/>
</dbReference>